<accession>A0A8S9ZB90</accession>
<evidence type="ECO:0000313" key="2">
    <source>
        <dbReference type="EMBL" id="KAF7627216.1"/>
    </source>
</evidence>
<dbReference type="EMBL" id="JABEBT010000161">
    <property type="protein sequence ID" value="KAF7627216.1"/>
    <property type="molecule type" value="Genomic_DNA"/>
</dbReference>
<feature type="coiled-coil region" evidence="1">
    <location>
        <begin position="108"/>
        <end position="139"/>
    </location>
</feature>
<name>A0A8S9ZB90_9BILA</name>
<reference evidence="2" key="1">
    <citation type="journal article" date="2020" name="Ecol. Evol.">
        <title>Genome structure and content of the rice root-knot nematode (Meloidogyne graminicola).</title>
        <authorList>
            <person name="Phan N.T."/>
            <person name="Danchin E.G.J."/>
            <person name="Klopp C."/>
            <person name="Perfus-Barbeoch L."/>
            <person name="Kozlowski D.K."/>
            <person name="Koutsovoulos G.D."/>
            <person name="Lopez-Roques C."/>
            <person name="Bouchez O."/>
            <person name="Zahm M."/>
            <person name="Besnard G."/>
            <person name="Bellafiore S."/>
        </authorList>
    </citation>
    <scope>NUCLEOTIDE SEQUENCE</scope>
    <source>
        <strain evidence="2">VN-18</strain>
    </source>
</reference>
<dbReference type="AlphaFoldDB" id="A0A8S9ZB90"/>
<sequence length="206" mass="23864">METYIREIRKKSKVLFQNPKNIKQDFNISLTMMTLEKFTINGIANLNCGHLFAENDLIEYWINNYETIGQCPKCFKQINEEINNNNNYEYGETSNSSSSSNNEINIIAKLMGLEINEQKRNIENKNKELKDERTNVDSLIYGGQDIPLRRIKTKIGKSITNQSTNEEEYYQNNQFGQYYGEGNSSYGVHGSYYGESSSSSWNGYHH</sequence>
<comment type="caution">
    <text evidence="2">The sequence shown here is derived from an EMBL/GenBank/DDBJ whole genome shotgun (WGS) entry which is preliminary data.</text>
</comment>
<proteinExistence type="predicted"/>
<keyword evidence="1" id="KW-0175">Coiled coil</keyword>
<keyword evidence="3" id="KW-1185">Reference proteome</keyword>
<evidence type="ECO:0000256" key="1">
    <source>
        <dbReference type="SAM" id="Coils"/>
    </source>
</evidence>
<gene>
    <name evidence="2" type="ORF">Mgra_00009497</name>
</gene>
<protein>
    <submittedName>
        <fullName evidence="2">Uncharacterized protein</fullName>
    </submittedName>
</protein>
<evidence type="ECO:0000313" key="3">
    <source>
        <dbReference type="Proteomes" id="UP000605970"/>
    </source>
</evidence>
<organism evidence="2 3">
    <name type="scientific">Meloidogyne graminicola</name>
    <dbReference type="NCBI Taxonomy" id="189291"/>
    <lineage>
        <taxon>Eukaryota</taxon>
        <taxon>Metazoa</taxon>
        <taxon>Ecdysozoa</taxon>
        <taxon>Nematoda</taxon>
        <taxon>Chromadorea</taxon>
        <taxon>Rhabditida</taxon>
        <taxon>Tylenchina</taxon>
        <taxon>Tylenchomorpha</taxon>
        <taxon>Tylenchoidea</taxon>
        <taxon>Meloidogynidae</taxon>
        <taxon>Meloidogyninae</taxon>
        <taxon>Meloidogyne</taxon>
    </lineage>
</organism>
<dbReference type="Proteomes" id="UP000605970">
    <property type="component" value="Unassembled WGS sequence"/>
</dbReference>